<dbReference type="AlphaFoldDB" id="A0A1F6CLD4"/>
<keyword evidence="1" id="KW-0175">Coiled coil</keyword>
<organism evidence="4 5">
    <name type="scientific">Candidatus Kaiserbacteria bacterium RIFCSPHIGHO2_01_FULL_54_36</name>
    <dbReference type="NCBI Taxonomy" id="1798482"/>
    <lineage>
        <taxon>Bacteria</taxon>
        <taxon>Candidatus Kaiseribacteriota</taxon>
    </lineage>
</organism>
<feature type="coiled-coil region" evidence="1">
    <location>
        <begin position="194"/>
        <end position="287"/>
    </location>
</feature>
<keyword evidence="2" id="KW-1133">Transmembrane helix</keyword>
<gene>
    <name evidence="4" type="ORF">A2763_03255</name>
</gene>
<evidence type="ECO:0000256" key="2">
    <source>
        <dbReference type="SAM" id="Phobius"/>
    </source>
</evidence>
<proteinExistence type="predicted"/>
<evidence type="ECO:0000313" key="5">
    <source>
        <dbReference type="Proteomes" id="UP000178370"/>
    </source>
</evidence>
<dbReference type="Proteomes" id="UP000178370">
    <property type="component" value="Unassembled WGS sequence"/>
</dbReference>
<keyword evidence="2" id="KW-0472">Membrane</keyword>
<accession>A0A1F6CLD4</accession>
<evidence type="ECO:0000313" key="4">
    <source>
        <dbReference type="EMBL" id="OGG49672.1"/>
    </source>
</evidence>
<evidence type="ECO:0000259" key="3">
    <source>
        <dbReference type="Pfam" id="PF14257"/>
    </source>
</evidence>
<dbReference type="Pfam" id="PF14257">
    <property type="entry name" value="DUF4349"/>
    <property type="match status" value="1"/>
</dbReference>
<name>A0A1F6CLD4_9BACT</name>
<protein>
    <recommendedName>
        <fullName evidence="3">DUF4349 domain-containing protein</fullName>
    </recommendedName>
</protein>
<reference evidence="4 5" key="1">
    <citation type="journal article" date="2016" name="Nat. Commun.">
        <title>Thousands of microbial genomes shed light on interconnected biogeochemical processes in an aquifer system.</title>
        <authorList>
            <person name="Anantharaman K."/>
            <person name="Brown C.T."/>
            <person name="Hug L.A."/>
            <person name="Sharon I."/>
            <person name="Castelle C.J."/>
            <person name="Probst A.J."/>
            <person name="Thomas B.C."/>
            <person name="Singh A."/>
            <person name="Wilkins M.J."/>
            <person name="Karaoz U."/>
            <person name="Brodie E.L."/>
            <person name="Williams K.H."/>
            <person name="Hubbard S.S."/>
            <person name="Banfield J.F."/>
        </authorList>
    </citation>
    <scope>NUCLEOTIDE SEQUENCE [LARGE SCALE GENOMIC DNA]</scope>
</reference>
<dbReference type="EMBL" id="MFKV01000028">
    <property type="protein sequence ID" value="OGG49672.1"/>
    <property type="molecule type" value="Genomic_DNA"/>
</dbReference>
<keyword evidence="2" id="KW-0812">Transmembrane</keyword>
<feature type="transmembrane region" description="Helical" evidence="2">
    <location>
        <begin position="329"/>
        <end position="350"/>
    </location>
</feature>
<feature type="domain" description="DUF4349" evidence="3">
    <location>
        <begin position="116"/>
        <end position="260"/>
    </location>
</feature>
<comment type="caution">
    <text evidence="4">The sequence shown here is derived from an EMBL/GenBank/DDBJ whole genome shotgun (WGS) entry which is preliminary data.</text>
</comment>
<evidence type="ECO:0000256" key="1">
    <source>
        <dbReference type="SAM" id="Coils"/>
    </source>
</evidence>
<feature type="transmembrane region" description="Helical" evidence="2">
    <location>
        <begin position="15"/>
        <end position="34"/>
    </location>
</feature>
<dbReference type="InterPro" id="IPR025645">
    <property type="entry name" value="DUF4349"/>
</dbReference>
<dbReference type="STRING" id="1798482.A2763_03255"/>
<sequence>MTDEIVRARFWPRRISWLTIVLVLLALGSFVAIARPSSYYPMPMGYGEGGGSRGVVEDSVSYSPPSMPSKPMYDMGATNGASMAPQGMPGREAYYPYPYPGQDVPITDTREFLKVNYNAEMRTRDVGGLVRRVETTVRGYDGRIDQESSSPKYGYVNFAVPMSKYDAFRTELEGLVDSRFLTLNISSQNLLPQKQSIEEQQKQADSTLADYKAARQKIVSAHTSAAQSLQSQINADEQQLTSLRAQPQTVEVQAQIQALTNEVITLRARLSNENASYSAQLKNADANIKYAEDWQKAVKTQDQALLDNVATVTGSVSIQWISLWEMAQLYLPGYWIPTIFAVLAFLSLLYDRRRFGTA</sequence>